<feature type="transmembrane region" description="Helical" evidence="1">
    <location>
        <begin position="46"/>
        <end position="69"/>
    </location>
</feature>
<dbReference type="PROSITE" id="PS50924">
    <property type="entry name" value="MHYT"/>
    <property type="match status" value="1"/>
</dbReference>
<evidence type="ECO:0000313" key="4">
    <source>
        <dbReference type="Proteomes" id="UP000722989"/>
    </source>
</evidence>
<dbReference type="RefSeq" id="WP_167927610.1">
    <property type="nucleotide sequence ID" value="NZ_JAATVY010000021.1"/>
</dbReference>
<keyword evidence="1" id="KW-0812">Transmembrane</keyword>
<feature type="transmembrane region" description="Helical" evidence="1">
    <location>
        <begin position="109"/>
        <end position="127"/>
    </location>
</feature>
<dbReference type="Pfam" id="PF03707">
    <property type="entry name" value="MHYT"/>
    <property type="match status" value="3"/>
</dbReference>
<dbReference type="InterPro" id="IPR005330">
    <property type="entry name" value="MHYT_dom"/>
</dbReference>
<evidence type="ECO:0000313" key="3">
    <source>
        <dbReference type="EMBL" id="NJC72697.1"/>
    </source>
</evidence>
<organism evidence="3 4">
    <name type="scientific">Planosporangium thailandense</name>
    <dbReference type="NCBI Taxonomy" id="765197"/>
    <lineage>
        <taxon>Bacteria</taxon>
        <taxon>Bacillati</taxon>
        <taxon>Actinomycetota</taxon>
        <taxon>Actinomycetes</taxon>
        <taxon>Micromonosporales</taxon>
        <taxon>Micromonosporaceae</taxon>
        <taxon>Planosporangium</taxon>
    </lineage>
</organism>
<keyword evidence="1" id="KW-1133">Transmembrane helix</keyword>
<feature type="transmembrane region" description="Helical" evidence="1">
    <location>
        <begin position="15"/>
        <end position="34"/>
    </location>
</feature>
<sequence>MAEVHHFAFGWINPTLAYVMSFLGSLLGLVFAARARDVTGAQRIRWLALAAVAIGGTGIWLMHFMAMVGFDVPSTVVRYDVPITVASVVLAIAIVGIGLLIVGTGQPSAWKLLIGGPITGIGVAAMHYTGMAAIRMGGVMSFEPTRVALSVAIAVVAATVALWFAQVIRGAAATVAAAMLMAVAVCSMHYTGMSAVRVRITSPNGTIEGVAPFVLLMPISIVACVVITALAYATVGLSVRRENERPVDEPRERSSVEFDERSVEMPVVPVDGGFADRSQVAAALRPRVGRQL</sequence>
<feature type="transmembrane region" description="Helical" evidence="1">
    <location>
        <begin position="81"/>
        <end position="102"/>
    </location>
</feature>
<dbReference type="PANTHER" id="PTHR35152:SF1">
    <property type="entry name" value="DOMAIN SIGNALLING PROTEIN, PUTATIVE (AFU_ORTHOLOGUE AFUA_5G11310)-RELATED"/>
    <property type="match status" value="1"/>
</dbReference>
<feature type="transmembrane region" description="Helical" evidence="1">
    <location>
        <begin position="210"/>
        <end position="235"/>
    </location>
</feature>
<keyword evidence="1" id="KW-0472">Membrane</keyword>
<protein>
    <submittedName>
        <fullName evidence="3">Signal protein</fullName>
    </submittedName>
</protein>
<gene>
    <name evidence="3" type="ORF">HC031_23690</name>
</gene>
<feature type="transmembrane region" description="Helical" evidence="1">
    <location>
        <begin position="172"/>
        <end position="190"/>
    </location>
</feature>
<keyword evidence="4" id="KW-1185">Reference proteome</keyword>
<evidence type="ECO:0000256" key="1">
    <source>
        <dbReference type="PROSITE-ProRule" id="PRU00244"/>
    </source>
</evidence>
<name>A0ABX0Y3I6_9ACTN</name>
<dbReference type="Proteomes" id="UP000722989">
    <property type="component" value="Unassembled WGS sequence"/>
</dbReference>
<dbReference type="PANTHER" id="PTHR35152">
    <property type="entry name" value="DOMAIN SIGNALLING PROTEIN, PUTATIVE (AFU_ORTHOLOGUE AFUA_5G11310)-RELATED"/>
    <property type="match status" value="1"/>
</dbReference>
<evidence type="ECO:0000259" key="2">
    <source>
        <dbReference type="PROSITE" id="PS50924"/>
    </source>
</evidence>
<feature type="transmembrane region" description="Helical" evidence="1">
    <location>
        <begin position="147"/>
        <end position="165"/>
    </location>
</feature>
<feature type="domain" description="MHYT" evidence="2">
    <location>
        <begin position="9"/>
        <end position="199"/>
    </location>
</feature>
<proteinExistence type="predicted"/>
<comment type="caution">
    <text evidence="3">The sequence shown here is derived from an EMBL/GenBank/DDBJ whole genome shotgun (WGS) entry which is preliminary data.</text>
</comment>
<reference evidence="3 4" key="1">
    <citation type="submission" date="2020-03" db="EMBL/GenBank/DDBJ databases">
        <title>WGS of the type strain of Planosporangium spp.</title>
        <authorList>
            <person name="Thawai C."/>
        </authorList>
    </citation>
    <scope>NUCLEOTIDE SEQUENCE [LARGE SCALE GENOMIC DNA]</scope>
    <source>
        <strain evidence="3 4">TBRC 5610</strain>
    </source>
</reference>
<dbReference type="EMBL" id="JAATVY010000021">
    <property type="protein sequence ID" value="NJC72697.1"/>
    <property type="molecule type" value="Genomic_DNA"/>
</dbReference>
<accession>A0ABX0Y3I6</accession>